<organism evidence="5 6">
    <name type="scientific">Cnuibacter physcomitrellae</name>
    <dbReference type="NCBI Taxonomy" id="1619308"/>
    <lineage>
        <taxon>Bacteria</taxon>
        <taxon>Bacillati</taxon>
        <taxon>Actinomycetota</taxon>
        <taxon>Actinomycetes</taxon>
        <taxon>Micrococcales</taxon>
        <taxon>Microbacteriaceae</taxon>
        <taxon>Cnuibacter</taxon>
    </lineage>
</organism>
<dbReference type="GO" id="GO:0005975">
    <property type="term" value="P:carbohydrate metabolic process"/>
    <property type="evidence" value="ECO:0007669"/>
    <property type="project" value="UniProtKB-ARBA"/>
</dbReference>
<dbReference type="InterPro" id="IPR013783">
    <property type="entry name" value="Ig-like_fold"/>
</dbReference>
<sequence length="1116" mass="114057">MGAVAVALAPGMALSAASVAVAAPAPDPVVASGSDWSVTTTPGGYLVDLKLDEPLPMVNDAPTIIVDGEPLGLAQESEDGLSLSIVTNDPSVADATDVSKGWSSGEEDKASETTETPVTEESPQSRIMTEQLDALAQAAAVPDPSTLGQYGVTEAEYDFGDQAIALAAIGGIRGEMTGKMYLTDATGERPTIVLLHGRHTSCSGQGANPLRWPCGPTQMNVRSYLGYEGTARALASNGYNVLSIAANSVNSNDNQLALDYGAQARGQLILDTLSMLEKANAGAAVSYDDITTATDTVPSVTTTRTLDEALVRATTRTDQPAAPSGVTAASLKGRFDLDHVGIMGHSRGGEGVVSAATLNQGLAKPFGIESVLPLAPVDFGRMTLPDVPTAVFLPYCDGDVSNQQGQHFIDDSRHAFDDNVLRSAVWVMGANHNFFNTVWTPGLYPAATSDDWSTRDTTSSCSTRDSTRLTAAQQYQVGVSYMTGFFRLTMGGETQFQSLFDGSVKPSTTATSYADVRVMATQPASSTSLVTDFTTNNSLIRVSGGATAAVCTNLSGRTVSQSLPFCATTKGSSQVPHWTPGSFAPNVPEFPTTRFLWTGASTTDPSVPSTGQLRITVPADYRDLSTRSQITLKTAPDESVPSGTDFTITVVDGTGATYQVAASALNPLAINRMPGGTNTTLNKIVLQQLTIPTSTITGIDLRDVREIRLTAGVGADGTGTGGVYLSDLAFDTPSVGTPVVQTRTTVNIAPTAVEEGSGPGSAEVAAYLSRADTKPVTGYVSVLGSASGAVGIGMEKVTFQPGETCKTVTVATLGNSAASDKGSTNFKVSATNTSNAVMGAQAFNNLTVREDDGTTGTEIPPVGIQGDACAEYEASLAPVPLAVDKEAVAPGDSFTVTASGFRVGEAVLFGFAGADLGVVIADDAGAATWTVNVPVNSTLGAADVTALGAGSKRDARAAVSVLAPTTTVLAAPTSSTEGDEVAFAATVTGADVEGTVSFTEGDTVLGTADVVDGVATFRYAGLAVGEHTVVASFGQTATAFASVSDPVVITVAAAPVPSPTASPTPGGNAVPAGTGSSSGDLASTGLNVSLWILGSILVLGAGASILVMVRRRRVTE</sequence>
<reference evidence="5 6" key="1">
    <citation type="submission" date="2017-04" db="EMBL/GenBank/DDBJ databases">
        <authorList>
            <person name="Afonso C.L."/>
            <person name="Miller P.J."/>
            <person name="Scott M.A."/>
            <person name="Spackman E."/>
            <person name="Goraichik I."/>
            <person name="Dimitrov K.M."/>
            <person name="Suarez D.L."/>
            <person name="Swayne D.E."/>
        </authorList>
    </citation>
    <scope>NUCLEOTIDE SEQUENCE [LARGE SCALE GENOMIC DNA]</scope>
    <source>
        <strain evidence="6">XA(T)</strain>
    </source>
</reference>
<evidence type="ECO:0000256" key="2">
    <source>
        <dbReference type="SAM" id="Phobius"/>
    </source>
</evidence>
<feature type="region of interest" description="Disordered" evidence="1">
    <location>
        <begin position="1056"/>
        <end position="1076"/>
    </location>
</feature>
<feature type="chain" id="PRO_5043702690" description="Bacterial Ig-like domain-containing protein" evidence="3">
    <location>
        <begin position="23"/>
        <end position="1116"/>
    </location>
</feature>
<dbReference type="Pfam" id="PF16640">
    <property type="entry name" value="Big_3_5"/>
    <property type="match status" value="1"/>
</dbReference>
<keyword evidence="3" id="KW-0732">Signal</keyword>
<evidence type="ECO:0000313" key="6">
    <source>
        <dbReference type="Proteomes" id="UP000192775"/>
    </source>
</evidence>
<feature type="compositionally biased region" description="Low complexity" evidence="1">
    <location>
        <begin position="113"/>
        <end position="122"/>
    </location>
</feature>
<proteinExistence type="predicted"/>
<feature type="region of interest" description="Disordered" evidence="1">
    <location>
        <begin position="94"/>
        <end position="124"/>
    </location>
</feature>
<dbReference type="STRING" id="1619308.B5808_13370"/>
<dbReference type="EMBL" id="CP020715">
    <property type="protein sequence ID" value="ARJ06101.1"/>
    <property type="molecule type" value="Genomic_DNA"/>
</dbReference>
<keyword evidence="2" id="KW-0812">Transmembrane</keyword>
<dbReference type="AlphaFoldDB" id="A0A1X9LQ89"/>
<accession>A0A1X9LQ89</accession>
<evidence type="ECO:0000256" key="1">
    <source>
        <dbReference type="SAM" id="MobiDB-lite"/>
    </source>
</evidence>
<keyword evidence="6" id="KW-1185">Reference proteome</keyword>
<name>A0A1X9LQ89_9MICO</name>
<feature type="domain" description="Bacterial Ig-like" evidence="4">
    <location>
        <begin position="970"/>
        <end position="1052"/>
    </location>
</feature>
<dbReference type="Proteomes" id="UP000192775">
    <property type="component" value="Chromosome"/>
</dbReference>
<evidence type="ECO:0000259" key="4">
    <source>
        <dbReference type="Pfam" id="PF16640"/>
    </source>
</evidence>
<dbReference type="InterPro" id="IPR029058">
    <property type="entry name" value="AB_hydrolase_fold"/>
</dbReference>
<feature type="signal peptide" evidence="3">
    <location>
        <begin position="1"/>
        <end position="22"/>
    </location>
</feature>
<protein>
    <recommendedName>
        <fullName evidence="4">Bacterial Ig-like domain-containing protein</fullName>
    </recommendedName>
</protein>
<evidence type="ECO:0000313" key="5">
    <source>
        <dbReference type="EMBL" id="ARJ06101.1"/>
    </source>
</evidence>
<dbReference type="InterPro" id="IPR038081">
    <property type="entry name" value="CalX-like_sf"/>
</dbReference>
<feature type="transmembrane region" description="Helical" evidence="2">
    <location>
        <begin position="1088"/>
        <end position="1109"/>
    </location>
</feature>
<dbReference type="Gene3D" id="2.60.40.10">
    <property type="entry name" value="Immunoglobulins"/>
    <property type="match status" value="1"/>
</dbReference>
<keyword evidence="2" id="KW-0472">Membrane</keyword>
<gene>
    <name evidence="5" type="ORF">B5808_13370</name>
</gene>
<dbReference type="InterPro" id="IPR032109">
    <property type="entry name" value="Big_3_5"/>
</dbReference>
<dbReference type="KEGG" id="cphy:B5808_13370"/>
<dbReference type="SUPFAM" id="SSF53474">
    <property type="entry name" value="alpha/beta-Hydrolases"/>
    <property type="match status" value="1"/>
</dbReference>
<evidence type="ECO:0000256" key="3">
    <source>
        <dbReference type="SAM" id="SignalP"/>
    </source>
</evidence>
<dbReference type="SUPFAM" id="SSF141072">
    <property type="entry name" value="CalX-like"/>
    <property type="match status" value="1"/>
</dbReference>
<keyword evidence="2" id="KW-1133">Transmembrane helix</keyword>
<dbReference type="Gene3D" id="3.40.50.1820">
    <property type="entry name" value="alpha/beta hydrolase"/>
    <property type="match status" value="1"/>
</dbReference>